<dbReference type="CDD" id="cd04301">
    <property type="entry name" value="NAT_SF"/>
    <property type="match status" value="1"/>
</dbReference>
<sequence>MEFAPVPYDHPDSTKLIVEVQREYVVRYGYEDVTPVDPDDFAPPRGRFFVGYLDGTPVACGGWRCQDGPEPEYTPGDAEIKRMYVAESVRGNGYSRALLEVIEQSARDTGRKRMILETGTEQPEAMSLYESSGYHAIPRFGVYREDPASRCYAKALPQSA</sequence>
<keyword evidence="2" id="KW-0012">Acyltransferase</keyword>
<reference evidence="5" key="1">
    <citation type="journal article" date="2019" name="Int. J. Syst. Evol. Microbiol.">
        <title>The Global Catalogue of Microorganisms (GCM) 10K type strain sequencing project: providing services to taxonomists for standard genome sequencing and annotation.</title>
        <authorList>
            <consortium name="The Broad Institute Genomics Platform"/>
            <consortium name="The Broad Institute Genome Sequencing Center for Infectious Disease"/>
            <person name="Wu L."/>
            <person name="Ma J."/>
        </authorList>
    </citation>
    <scope>NUCLEOTIDE SEQUENCE [LARGE SCALE GENOMIC DNA]</scope>
    <source>
        <strain evidence="5">KCTC 32255</strain>
    </source>
</reference>
<dbReference type="Proteomes" id="UP001596337">
    <property type="component" value="Unassembled WGS sequence"/>
</dbReference>
<organism evidence="4 5">
    <name type="scientific">Haloechinothrix salitolerans</name>
    <dbReference type="NCBI Taxonomy" id="926830"/>
    <lineage>
        <taxon>Bacteria</taxon>
        <taxon>Bacillati</taxon>
        <taxon>Actinomycetota</taxon>
        <taxon>Actinomycetes</taxon>
        <taxon>Pseudonocardiales</taxon>
        <taxon>Pseudonocardiaceae</taxon>
        <taxon>Haloechinothrix</taxon>
    </lineage>
</organism>
<proteinExistence type="predicted"/>
<comment type="caution">
    <text evidence="4">The sequence shown here is derived from an EMBL/GenBank/DDBJ whole genome shotgun (WGS) entry which is preliminary data.</text>
</comment>
<dbReference type="InterPro" id="IPR050832">
    <property type="entry name" value="Bact_Acetyltransf"/>
</dbReference>
<keyword evidence="1" id="KW-0808">Transferase</keyword>
<evidence type="ECO:0000256" key="1">
    <source>
        <dbReference type="ARBA" id="ARBA00022679"/>
    </source>
</evidence>
<gene>
    <name evidence="4" type="ORF">ACFQGD_22420</name>
</gene>
<evidence type="ECO:0000259" key="3">
    <source>
        <dbReference type="PROSITE" id="PS51186"/>
    </source>
</evidence>
<dbReference type="PANTHER" id="PTHR43877:SF2">
    <property type="entry name" value="AMINOALKYLPHOSPHONATE N-ACETYLTRANSFERASE-RELATED"/>
    <property type="match status" value="1"/>
</dbReference>
<dbReference type="EMBL" id="JBHSXX010000001">
    <property type="protein sequence ID" value="MFC6869901.1"/>
    <property type="molecule type" value="Genomic_DNA"/>
</dbReference>
<dbReference type="SUPFAM" id="SSF55729">
    <property type="entry name" value="Acyl-CoA N-acyltransferases (Nat)"/>
    <property type="match status" value="1"/>
</dbReference>
<dbReference type="Pfam" id="PF00583">
    <property type="entry name" value="Acetyltransf_1"/>
    <property type="match status" value="1"/>
</dbReference>
<dbReference type="Gene3D" id="3.40.630.30">
    <property type="match status" value="1"/>
</dbReference>
<keyword evidence="5" id="KW-1185">Reference proteome</keyword>
<evidence type="ECO:0000313" key="4">
    <source>
        <dbReference type="EMBL" id="MFC6869901.1"/>
    </source>
</evidence>
<accession>A0ABW2C3Z8</accession>
<protein>
    <submittedName>
        <fullName evidence="4">GNAT family N-acetyltransferase</fullName>
    </submittedName>
</protein>
<dbReference type="PROSITE" id="PS51186">
    <property type="entry name" value="GNAT"/>
    <property type="match status" value="1"/>
</dbReference>
<feature type="domain" description="N-acetyltransferase" evidence="3">
    <location>
        <begin position="1"/>
        <end position="157"/>
    </location>
</feature>
<dbReference type="InterPro" id="IPR000182">
    <property type="entry name" value="GNAT_dom"/>
</dbReference>
<evidence type="ECO:0000256" key="2">
    <source>
        <dbReference type="ARBA" id="ARBA00023315"/>
    </source>
</evidence>
<dbReference type="RefSeq" id="WP_345403970.1">
    <property type="nucleotide sequence ID" value="NZ_BAABLA010000116.1"/>
</dbReference>
<dbReference type="PANTHER" id="PTHR43877">
    <property type="entry name" value="AMINOALKYLPHOSPHONATE N-ACETYLTRANSFERASE-RELATED-RELATED"/>
    <property type="match status" value="1"/>
</dbReference>
<dbReference type="InterPro" id="IPR016181">
    <property type="entry name" value="Acyl_CoA_acyltransferase"/>
</dbReference>
<name>A0ABW2C3Z8_9PSEU</name>
<evidence type="ECO:0000313" key="5">
    <source>
        <dbReference type="Proteomes" id="UP001596337"/>
    </source>
</evidence>